<gene>
    <name evidence="1" type="ORF">KUTeg_007410</name>
</gene>
<keyword evidence="2" id="KW-1185">Reference proteome</keyword>
<dbReference type="EMBL" id="JARBDR010000337">
    <property type="protein sequence ID" value="KAJ8315260.1"/>
    <property type="molecule type" value="Genomic_DNA"/>
</dbReference>
<evidence type="ECO:0000313" key="1">
    <source>
        <dbReference type="EMBL" id="KAJ8315260.1"/>
    </source>
</evidence>
<comment type="caution">
    <text evidence="1">The sequence shown here is derived from an EMBL/GenBank/DDBJ whole genome shotgun (WGS) entry which is preliminary data.</text>
</comment>
<accession>A0ABQ9FD70</accession>
<proteinExistence type="predicted"/>
<name>A0ABQ9FD70_TEGGR</name>
<protein>
    <submittedName>
        <fullName evidence="1">Uncharacterized protein</fullName>
    </submittedName>
</protein>
<organism evidence="1 2">
    <name type="scientific">Tegillarca granosa</name>
    <name type="common">Malaysian cockle</name>
    <name type="synonym">Anadara granosa</name>
    <dbReference type="NCBI Taxonomy" id="220873"/>
    <lineage>
        <taxon>Eukaryota</taxon>
        <taxon>Metazoa</taxon>
        <taxon>Spiralia</taxon>
        <taxon>Lophotrochozoa</taxon>
        <taxon>Mollusca</taxon>
        <taxon>Bivalvia</taxon>
        <taxon>Autobranchia</taxon>
        <taxon>Pteriomorphia</taxon>
        <taxon>Arcoida</taxon>
        <taxon>Arcoidea</taxon>
        <taxon>Arcidae</taxon>
        <taxon>Tegillarca</taxon>
    </lineage>
</organism>
<reference evidence="1 2" key="1">
    <citation type="submission" date="2022-12" db="EMBL/GenBank/DDBJ databases">
        <title>Chromosome-level genome of Tegillarca granosa.</title>
        <authorList>
            <person name="Kim J."/>
        </authorList>
    </citation>
    <scope>NUCLEOTIDE SEQUENCE [LARGE SCALE GENOMIC DNA]</scope>
    <source>
        <strain evidence="1">Teg-2019</strain>
        <tissue evidence="1">Adductor muscle</tissue>
    </source>
</reference>
<dbReference type="Proteomes" id="UP001217089">
    <property type="component" value="Unassembled WGS sequence"/>
</dbReference>
<evidence type="ECO:0000313" key="2">
    <source>
        <dbReference type="Proteomes" id="UP001217089"/>
    </source>
</evidence>
<sequence length="76" mass="8449">MDQVTVTQPGRIGDASIVLKDGPVTVRNLQDTPEDTSFAGTLIVEGFRDKYVHATGEERTNAYQLFLLNSKKEKTH</sequence>